<dbReference type="SUPFAM" id="SSF55874">
    <property type="entry name" value="ATPase domain of HSP90 chaperone/DNA topoisomerase II/histidine kinase"/>
    <property type="match status" value="1"/>
</dbReference>
<name>A0A2T7NGH3_POMCA</name>
<protein>
    <recommendedName>
        <fullName evidence="2">Sacsin/Nov domain-containing protein</fullName>
    </recommendedName>
</protein>
<organism evidence="3 4">
    <name type="scientific">Pomacea canaliculata</name>
    <name type="common">Golden apple snail</name>
    <dbReference type="NCBI Taxonomy" id="400727"/>
    <lineage>
        <taxon>Eukaryota</taxon>
        <taxon>Metazoa</taxon>
        <taxon>Spiralia</taxon>
        <taxon>Lophotrochozoa</taxon>
        <taxon>Mollusca</taxon>
        <taxon>Gastropoda</taxon>
        <taxon>Caenogastropoda</taxon>
        <taxon>Architaenioglossa</taxon>
        <taxon>Ampullarioidea</taxon>
        <taxon>Ampullariidae</taxon>
        <taxon>Pomacea</taxon>
    </lineage>
</organism>
<dbReference type="InterPro" id="IPR036890">
    <property type="entry name" value="HATPase_C_sf"/>
</dbReference>
<dbReference type="EMBL" id="PZQS01000013">
    <property type="protein sequence ID" value="PVD20271.1"/>
    <property type="molecule type" value="Genomic_DNA"/>
</dbReference>
<accession>A0A2T7NGH3</accession>
<feature type="domain" description="Sacsin/Nov" evidence="2">
    <location>
        <begin position="371"/>
        <end position="518"/>
    </location>
</feature>
<dbReference type="PANTHER" id="PTHR46919:SF2">
    <property type="entry name" value="SACSIN"/>
    <property type="match status" value="1"/>
</dbReference>
<reference evidence="3 4" key="1">
    <citation type="submission" date="2018-04" db="EMBL/GenBank/DDBJ databases">
        <title>The genome of golden apple snail Pomacea canaliculata provides insight into stress tolerance and invasive adaptation.</title>
        <authorList>
            <person name="Liu C."/>
            <person name="Liu B."/>
            <person name="Ren Y."/>
            <person name="Zhang Y."/>
            <person name="Wang H."/>
            <person name="Li S."/>
            <person name="Jiang F."/>
            <person name="Yin L."/>
            <person name="Zhang G."/>
            <person name="Qian W."/>
            <person name="Fan W."/>
        </authorList>
    </citation>
    <scope>NUCLEOTIDE SEQUENCE [LARGE SCALE GENOMIC DNA]</scope>
    <source>
        <strain evidence="3">SZHN2017</strain>
        <tissue evidence="3">Muscle</tissue>
    </source>
</reference>
<dbReference type="OrthoDB" id="6160218at2759"/>
<dbReference type="Pfam" id="PF25794">
    <property type="entry name" value="SACS"/>
    <property type="match status" value="1"/>
</dbReference>
<evidence type="ECO:0000313" key="4">
    <source>
        <dbReference type="Proteomes" id="UP000245119"/>
    </source>
</evidence>
<evidence type="ECO:0000313" key="3">
    <source>
        <dbReference type="EMBL" id="PVD20271.1"/>
    </source>
</evidence>
<dbReference type="InterPro" id="IPR058210">
    <property type="entry name" value="SACS/Nov_dom"/>
</dbReference>
<dbReference type="Gene3D" id="1.20.120.330">
    <property type="entry name" value="Nucleotidyltransferases domain 2"/>
    <property type="match status" value="1"/>
</dbReference>
<proteinExistence type="predicted"/>
<dbReference type="NCBIfam" id="NF047352">
    <property type="entry name" value="P_loop_sacsin"/>
    <property type="match status" value="1"/>
</dbReference>
<dbReference type="InterPro" id="IPR036869">
    <property type="entry name" value="J_dom_sf"/>
</dbReference>
<dbReference type="InterPro" id="IPR001623">
    <property type="entry name" value="DnaJ_domain"/>
</dbReference>
<feature type="region of interest" description="Disordered" evidence="1">
    <location>
        <begin position="1372"/>
        <end position="1402"/>
    </location>
</feature>
<dbReference type="CDD" id="cd06257">
    <property type="entry name" value="DnaJ"/>
    <property type="match status" value="1"/>
</dbReference>
<evidence type="ECO:0000259" key="2">
    <source>
        <dbReference type="Pfam" id="PF25794"/>
    </source>
</evidence>
<dbReference type="Proteomes" id="UP000245119">
    <property type="component" value="Linkage Group LG13"/>
</dbReference>
<dbReference type="SUPFAM" id="SSF46565">
    <property type="entry name" value="Chaperone J-domain"/>
    <property type="match status" value="1"/>
</dbReference>
<feature type="region of interest" description="Disordered" evidence="1">
    <location>
        <begin position="1318"/>
        <end position="1337"/>
    </location>
</feature>
<feature type="compositionally biased region" description="Polar residues" evidence="1">
    <location>
        <begin position="1381"/>
        <end position="1398"/>
    </location>
</feature>
<dbReference type="Gene3D" id="1.10.287.110">
    <property type="entry name" value="DnaJ domain"/>
    <property type="match status" value="1"/>
</dbReference>
<dbReference type="PANTHER" id="PTHR46919">
    <property type="entry name" value="ZINC FINGER, C3HC4 TYPE (RING FINGER) FAMILY PROTEIN"/>
    <property type="match status" value="1"/>
</dbReference>
<sequence>MFDPQVKYLKGPGLKSNSWVSFSDAIFMDPDFRASEVGQTAWETLKQFWGCDETLVDAPADFLKQMDVVGHQSVLSSKIISEFVFYEKTFFPNIASSWWTKEDRDWLVLHALLHSDPNIQNLVKDNACIPCLFTSDLKRPRELIHPLGRAAKLYLPSDERFPQDSSLPINFSSEECLARLSELGMLTDTLEWDMVIERAQSVEILARENWAQAMARAKAFIDYMTDLQNNHYRYDTFPSEVLDIVGVKDNFDVTDILAVFEEMINVYGAKELPSDTVDVVSRLAQLLRDALVNTGQNSLQEDRELYLPDRHRRLQPVSLLCLDDCDWLSESDTMNFVHDSISPAVAKKLGVSSKRECDFDEMCDAIPFGQHERLTTRIKRLLEGYTFDSSVFKELIQNADDAGATEIKFIKDFRHHKTDKIPVGWENLQGPALCVFNNKSFTSADMDGIKNVGLGSKGQDLLKTGKYGVGFNAVYHITDVPSFWTREDDKEEVICVFDPNCRAISNSDYTDLGLQLKKTPFIEGKDGHLYEASKFYSPHEPVFKVMCSPDAFPPAPYSNRDWKNFMESVGMISLITVDMFIDFAKKLAKEGRNKITQHVENASMTLLMCLFDKMDLGSGDLLSIVKDIPFVMPSTWRRDEASKALTNITPAFCPERLVSFSESCRESHLYLVWSSSAILNPKADPYKLLDITDQELIGSQLGIQKGAPASKVVQHLKNICDVLTGQESQQAIQTLRTDTNLIRKVMKKLYKYLSCVTEEIYIEVLKSLPIVYHIESNRMLHTENVVIEITKDNEIDGFLMKAPHKFGDFFNLFKRLGVAEHVTADHYARVLQGLKTCAGEKQLHVEEMKKVAQAVKGLFSCLNLNSQNESSLLAEDLYLPSEEGVLRKSSELIFVDDFILHSRLKALPPNKSFFIGFQKLEIYNFSRMNIKQLPDKYGMSLLTSVVKETVPDCLRSQAVDSKMSRDLAANMTHPTVIEAVARVMYHSSQERNIPFPENPIETIAEKLSHISVREISGLETVLMVNDQVVPKSKQKTSEFVCKNEDDQKKCLVYIDTNILRLRGETDMKVFNSAIVAAMVFVLEFESVWLKLIVDDVRLAQQSMDKNRVLPLDLSMRDNRSVIPPAGDFVPVSHHCYLDNSFYYFREGEHVGFEVYDPCEDEEDLEDTAPVYIYGIIVQEIGGDGQVDTNLLSKKYLVDLGPERGQIEITATRLYKFIRRSCESMSFDLVQYSGVRNETPECVEEQSVHQDLKTVLREIRRLLIEASLLPESERRRVHKRLILKWHPDKNPGNETFCTEVMKALNRYLDLIRQGKVLPADEDDDYDNKEKTFHSRSSPPTFSSPFFDYMYRRGTRHRRDFDCHKEEFNTRFSSGQYKKRSHSQSFSESAYQGGPSSNPQPGEGRRWLRQAEADLQSARAAKGTCVQGYNWVCFMCHQVLATFFSLTRY</sequence>
<comment type="caution">
    <text evidence="3">The sequence shown here is derived from an EMBL/GenBank/DDBJ whole genome shotgun (WGS) entry which is preliminary data.</text>
</comment>
<evidence type="ECO:0000256" key="1">
    <source>
        <dbReference type="SAM" id="MobiDB-lite"/>
    </source>
</evidence>
<keyword evidence="4" id="KW-1185">Reference proteome</keyword>
<gene>
    <name evidence="3" type="ORF">C0Q70_20768</name>
</gene>